<gene>
    <name evidence="2" type="ORF">EJ997_02190</name>
</gene>
<dbReference type="RefSeq" id="WP_126703134.1">
    <property type="nucleotide sequence ID" value="NZ_CP034593.1"/>
</dbReference>
<evidence type="ECO:0000313" key="2">
    <source>
        <dbReference type="EMBL" id="AZQ76325.1"/>
    </source>
</evidence>
<proteinExistence type="predicted"/>
<accession>A0A3Q9G0S8</accession>
<evidence type="ECO:0000256" key="1">
    <source>
        <dbReference type="SAM" id="MobiDB-lite"/>
    </source>
</evidence>
<dbReference type="OrthoDB" id="3268477at2"/>
<reference evidence="2 3" key="1">
    <citation type="submission" date="2018-12" db="EMBL/GenBank/DDBJ databases">
        <title>Complete genome sequence of Flaviflexus sp. H23T48.</title>
        <authorList>
            <person name="Bae J.-W."/>
            <person name="Lee J.-Y."/>
        </authorList>
    </citation>
    <scope>NUCLEOTIDE SEQUENCE [LARGE SCALE GENOMIC DNA]</scope>
    <source>
        <strain evidence="2 3">H23T48</strain>
    </source>
</reference>
<dbReference type="KEGG" id="flh:EJ997_02190"/>
<protein>
    <submittedName>
        <fullName evidence="2">SPOR domain-containing protein</fullName>
    </submittedName>
</protein>
<sequence>MANPSRREYWYNTKTGQVEVGQQSPWTDIMGPYDTEEEARNALTTAAERNETFDEEEEAWEDDWKDDED</sequence>
<keyword evidence="3" id="KW-1185">Reference proteome</keyword>
<dbReference type="Proteomes" id="UP000280344">
    <property type="component" value="Chromosome"/>
</dbReference>
<dbReference type="EMBL" id="CP034593">
    <property type="protein sequence ID" value="AZQ76325.1"/>
    <property type="molecule type" value="Genomic_DNA"/>
</dbReference>
<feature type="compositionally biased region" description="Acidic residues" evidence="1">
    <location>
        <begin position="53"/>
        <end position="69"/>
    </location>
</feature>
<feature type="region of interest" description="Disordered" evidence="1">
    <location>
        <begin position="46"/>
        <end position="69"/>
    </location>
</feature>
<evidence type="ECO:0000313" key="3">
    <source>
        <dbReference type="Proteomes" id="UP000280344"/>
    </source>
</evidence>
<name>A0A3Q9G0S8_9ACTO</name>
<organism evidence="2 3">
    <name type="scientific">Flaviflexus ciconiae</name>
    <dbReference type="NCBI Taxonomy" id="2496867"/>
    <lineage>
        <taxon>Bacteria</taxon>
        <taxon>Bacillati</taxon>
        <taxon>Actinomycetota</taxon>
        <taxon>Actinomycetes</taxon>
        <taxon>Actinomycetales</taxon>
        <taxon>Actinomycetaceae</taxon>
        <taxon>Flaviflexus</taxon>
    </lineage>
</organism>
<dbReference type="AlphaFoldDB" id="A0A3Q9G0S8"/>